<dbReference type="PANTHER" id="PTHR38733:SF1">
    <property type="entry name" value="TYPE IV METHYL-DIRECTED RESTRICTION ENZYME ECOKMCRBC"/>
    <property type="match status" value="1"/>
</dbReference>
<dbReference type="NCBIfam" id="NF007277">
    <property type="entry name" value="PRK09736.1"/>
    <property type="match status" value="1"/>
</dbReference>
<organism evidence="1 2">
    <name type="scientific">Halopseudomonas formosensis</name>
    <dbReference type="NCBI Taxonomy" id="1002526"/>
    <lineage>
        <taxon>Bacteria</taxon>
        <taxon>Pseudomonadati</taxon>
        <taxon>Pseudomonadota</taxon>
        <taxon>Gammaproteobacteria</taxon>
        <taxon>Pseudomonadales</taxon>
        <taxon>Pseudomonadaceae</taxon>
        <taxon>Halopseudomonas</taxon>
    </lineage>
</organism>
<evidence type="ECO:0000313" key="1">
    <source>
        <dbReference type="EMBL" id="SFQ85759.1"/>
    </source>
</evidence>
<reference evidence="1 2" key="1">
    <citation type="submission" date="2016-10" db="EMBL/GenBank/DDBJ databases">
        <authorList>
            <person name="de Groot N.N."/>
        </authorList>
    </citation>
    <scope>NUCLEOTIDE SEQUENCE [LARGE SCALE GENOMIC DNA]</scope>
    <source>
        <strain evidence="1 2">JCM 18415</strain>
    </source>
</reference>
<sequence length="370" mass="41734">MTLAAANLISDAHEGIGRIGRIPVRNLWLLMLYASDLFRDLEKAKVAVEDNPDDIPNLVAEMLCRRVERRIQRNLSYGYQSREAVLGRVRGRIDLLNTERHRLLDRGKVACRFHELTIDTARNRYVRTALEEISKIVPQGTLAHRCRSLAASLRRMGVTGERPNRGEVSIDRFGRHDADDQPMVAAAHLAFNLALPTEAAGAKQLSLPDREITWIRKLYEKGIAGFYDVVLSKNGWRVDAGKTIGWQIESKSLGIDKILPSMRTDIILDHSDAGRRIVIDTKFNSVVTRGWYREETLRSGYIYQIYAYLRSQEGNGDLLAENASGLLLHPSVGDMVNEAVVIQNHEIRFATVDLGGTAKEIREQLLQVLE</sequence>
<proteinExistence type="predicted"/>
<accession>A0A1I6BXU2</accession>
<dbReference type="Pfam" id="PF10117">
    <property type="entry name" value="McrBC"/>
    <property type="match status" value="1"/>
</dbReference>
<dbReference type="EMBL" id="FOYD01000008">
    <property type="protein sequence ID" value="SFQ85759.1"/>
    <property type="molecule type" value="Genomic_DNA"/>
</dbReference>
<dbReference type="Proteomes" id="UP000242815">
    <property type="component" value="Unassembled WGS sequence"/>
</dbReference>
<name>A0A1I6BXU2_9GAMM</name>
<dbReference type="InterPro" id="IPR014407">
    <property type="entry name" value="McrC_bac"/>
</dbReference>
<dbReference type="InterPro" id="IPR019292">
    <property type="entry name" value="McrC"/>
</dbReference>
<dbReference type="AlphaFoldDB" id="A0A1I6BXU2"/>
<evidence type="ECO:0000313" key="2">
    <source>
        <dbReference type="Proteomes" id="UP000242815"/>
    </source>
</evidence>
<dbReference type="STRING" id="1002526.SAMN05216578_10826"/>
<gene>
    <name evidence="1" type="ORF">SAMN05216578_10826</name>
</gene>
<dbReference type="GO" id="GO:0009307">
    <property type="term" value="P:DNA restriction-modification system"/>
    <property type="evidence" value="ECO:0007669"/>
    <property type="project" value="InterPro"/>
</dbReference>
<dbReference type="RefSeq" id="WP_235818639.1">
    <property type="nucleotide sequence ID" value="NZ_FOYD01000008.1"/>
</dbReference>
<dbReference type="PANTHER" id="PTHR38733">
    <property type="entry name" value="PROTEIN MCRC"/>
    <property type="match status" value="1"/>
</dbReference>
<protein>
    <submittedName>
        <fullName evidence="1">5-methylcytosine-specific restriction enzyme subunit McrC</fullName>
    </submittedName>
</protein>
<dbReference type="PIRSF" id="PIRSF003109">
    <property type="entry name" value="McrC"/>
    <property type="match status" value="1"/>
</dbReference>